<feature type="domain" description="Metallo-beta-lactamase" evidence="1">
    <location>
        <begin position="110"/>
        <end position="313"/>
    </location>
</feature>
<gene>
    <name evidence="2" type="ORF">TeGR_g5606</name>
</gene>
<dbReference type="InterPro" id="IPR001279">
    <property type="entry name" value="Metallo-B-lactamas"/>
</dbReference>
<organism evidence="2 3">
    <name type="scientific">Tetraparma gracilis</name>
    <dbReference type="NCBI Taxonomy" id="2962635"/>
    <lineage>
        <taxon>Eukaryota</taxon>
        <taxon>Sar</taxon>
        <taxon>Stramenopiles</taxon>
        <taxon>Ochrophyta</taxon>
        <taxon>Bolidophyceae</taxon>
        <taxon>Parmales</taxon>
        <taxon>Triparmaceae</taxon>
        <taxon>Tetraparma</taxon>
    </lineage>
</organism>
<dbReference type="SUPFAM" id="SSF56281">
    <property type="entry name" value="Metallo-hydrolase/oxidoreductase"/>
    <property type="match status" value="1"/>
</dbReference>
<proteinExistence type="predicted"/>
<dbReference type="PANTHER" id="PTHR15032">
    <property type="entry name" value="N-ACYL-PHOSPHATIDYLETHANOLAMINE-HYDROLYZING PHOSPHOLIPASE D"/>
    <property type="match status" value="1"/>
</dbReference>
<evidence type="ECO:0000313" key="3">
    <source>
        <dbReference type="Proteomes" id="UP001165060"/>
    </source>
</evidence>
<dbReference type="PANTHER" id="PTHR15032:SF4">
    <property type="entry name" value="N-ACYL-PHOSPHATIDYLETHANOLAMINE-HYDROLYZING PHOSPHOLIPASE D"/>
    <property type="match status" value="1"/>
</dbReference>
<evidence type="ECO:0000259" key="1">
    <source>
        <dbReference type="Pfam" id="PF12706"/>
    </source>
</evidence>
<keyword evidence="3" id="KW-1185">Reference proteome</keyword>
<protein>
    <recommendedName>
        <fullName evidence="1">Metallo-beta-lactamase domain-containing protein</fullName>
    </recommendedName>
</protein>
<dbReference type="InterPro" id="IPR036866">
    <property type="entry name" value="RibonucZ/Hydroxyglut_hydro"/>
</dbReference>
<evidence type="ECO:0000313" key="2">
    <source>
        <dbReference type="EMBL" id="GMI26438.1"/>
    </source>
</evidence>
<name>A0ABQ6MHH6_9STRA</name>
<dbReference type="EMBL" id="BRYB01000257">
    <property type="protein sequence ID" value="GMI26438.1"/>
    <property type="molecule type" value="Genomic_DNA"/>
</dbReference>
<sequence>MSGFAGTTVEYAGTSYEIPKGSPSWFTSEGLPKSIFLNKKFIVPWDLGICDKTRAEGFKFMKKRLTRPSPACPKAQVSSMFPRTPPSIPASASSSTWISHATVLVKMGGTTILTDPVFSPRCSPFTFAGPKRYTEPGMSIDSLPPIDIVVISHDHYDHLDTASLKKIHALQPKIRYFVPMKTKSVLTKIGIPPANVSELSWWDEREHAGARIVCTPCQHWCCRAPWDRNSRLWASWVVIVGEERFFFGGDTGRPERFPLFQQIGDKFGPFDHAAIPIGAFEPRWFMAPAHCDPQSAVRIHKEIRSRQSLAIHWGTFPLADDPFYKAPQELRVALAEEGLSFDSDFACLRHGETLAFGGATEAARNFDELLNAP</sequence>
<comment type="caution">
    <text evidence="2">The sequence shown here is derived from an EMBL/GenBank/DDBJ whole genome shotgun (WGS) entry which is preliminary data.</text>
</comment>
<dbReference type="Pfam" id="PF12706">
    <property type="entry name" value="Lactamase_B_2"/>
    <property type="match status" value="1"/>
</dbReference>
<reference evidence="2 3" key="1">
    <citation type="journal article" date="2023" name="Commun. Biol.">
        <title>Genome analysis of Parmales, the sister group of diatoms, reveals the evolutionary specialization of diatoms from phago-mixotrophs to photoautotrophs.</title>
        <authorList>
            <person name="Ban H."/>
            <person name="Sato S."/>
            <person name="Yoshikawa S."/>
            <person name="Yamada K."/>
            <person name="Nakamura Y."/>
            <person name="Ichinomiya M."/>
            <person name="Sato N."/>
            <person name="Blanc-Mathieu R."/>
            <person name="Endo H."/>
            <person name="Kuwata A."/>
            <person name="Ogata H."/>
        </authorList>
    </citation>
    <scope>NUCLEOTIDE SEQUENCE [LARGE SCALE GENOMIC DNA]</scope>
</reference>
<accession>A0ABQ6MHH6</accession>
<dbReference type="Gene3D" id="3.60.15.10">
    <property type="entry name" value="Ribonuclease Z/Hydroxyacylglutathione hydrolase-like"/>
    <property type="match status" value="1"/>
</dbReference>
<dbReference type="Proteomes" id="UP001165060">
    <property type="component" value="Unassembled WGS sequence"/>
</dbReference>